<comment type="subunit">
    <text evidence="6">Part of the 50S ribosomal subunit.</text>
</comment>
<dbReference type="Gene3D" id="3.90.930.12">
    <property type="entry name" value="Ribosomal protein L6, alpha-beta domain"/>
    <property type="match status" value="2"/>
</dbReference>
<dbReference type="GO" id="GO:0022625">
    <property type="term" value="C:cytosolic large ribosomal subunit"/>
    <property type="evidence" value="ECO:0007669"/>
    <property type="project" value="UniProtKB-UniRule"/>
</dbReference>
<feature type="domain" description="Large ribosomal subunit protein uL6 alpha-beta" evidence="9">
    <location>
        <begin position="11"/>
        <end position="82"/>
    </location>
</feature>
<evidence type="ECO:0000256" key="7">
    <source>
        <dbReference type="RuleBase" id="RU003869"/>
    </source>
</evidence>
<keyword evidence="3 6" id="KW-0694">RNA-binding</keyword>
<dbReference type="PANTHER" id="PTHR11655">
    <property type="entry name" value="60S/50S RIBOSOMAL PROTEIN L6/L9"/>
    <property type="match status" value="1"/>
</dbReference>
<dbReference type="OrthoDB" id="9805007at2"/>
<dbReference type="GO" id="GO:0002181">
    <property type="term" value="P:cytoplasmic translation"/>
    <property type="evidence" value="ECO:0007669"/>
    <property type="project" value="TreeGrafter"/>
</dbReference>
<dbReference type="eggNOG" id="COG0097">
    <property type="taxonomic scope" value="Bacteria"/>
</dbReference>
<dbReference type="InterPro" id="IPR000702">
    <property type="entry name" value="Ribosomal_uL6-like"/>
</dbReference>
<evidence type="ECO:0000313" key="10">
    <source>
        <dbReference type="EMBL" id="BAM90508.1"/>
    </source>
</evidence>
<dbReference type="HAMAP" id="MF_01365_B">
    <property type="entry name" value="Ribosomal_uL6_B"/>
    <property type="match status" value="1"/>
</dbReference>
<dbReference type="InterPro" id="IPR019906">
    <property type="entry name" value="Ribosomal_uL6_bac-type"/>
</dbReference>
<dbReference type="PRINTS" id="PR00059">
    <property type="entry name" value="RIBOSOMALL6"/>
</dbReference>
<keyword evidence="4 6" id="KW-0689">Ribosomal protein</keyword>
<evidence type="ECO:0000256" key="3">
    <source>
        <dbReference type="ARBA" id="ARBA00022884"/>
    </source>
</evidence>
<accession>M4Z9P4</accession>
<dbReference type="NCBIfam" id="TIGR03654">
    <property type="entry name" value="L6_bact"/>
    <property type="match status" value="1"/>
</dbReference>
<gene>
    <name evidence="6" type="primary">rplF</name>
    <name evidence="10" type="ORF">S58_45230</name>
</gene>
<proteinExistence type="inferred from homology"/>
<protein>
    <recommendedName>
        <fullName evidence="6">Large ribosomal subunit protein uL6</fullName>
    </recommendedName>
</protein>
<keyword evidence="5 6" id="KW-0687">Ribonucleoprotein</keyword>
<reference evidence="10 11" key="1">
    <citation type="journal article" date="2013" name="Appl. Environ. Microbiol.">
        <title>Genome analysis suggests that the soil oligotrophic bacterium Agromonas oligotrophica (Bradyrhizobium oligotrophicum) is a nitrogen-fixing symbiont of Aeschynomene indica.</title>
        <authorList>
            <person name="Okubo T."/>
            <person name="Fukushima S."/>
            <person name="Itakura M."/>
            <person name="Oshima K."/>
            <person name="Longtonglang A."/>
            <person name="Teaumroong N."/>
            <person name="Mitsui H."/>
            <person name="Hattori M."/>
            <person name="Hattori R."/>
            <person name="Hattori T."/>
            <person name="Minamisawa K."/>
        </authorList>
    </citation>
    <scope>NUCLEOTIDE SEQUENCE [LARGE SCALE GENOMIC DNA]</scope>
    <source>
        <strain evidence="10 11">S58</strain>
    </source>
</reference>
<dbReference type="STRING" id="1245469.S58_45230"/>
<dbReference type="GO" id="GO:0019843">
    <property type="term" value="F:rRNA binding"/>
    <property type="evidence" value="ECO:0007669"/>
    <property type="project" value="UniProtKB-UniRule"/>
</dbReference>
<dbReference type="InterPro" id="IPR036789">
    <property type="entry name" value="Ribosomal_uL6-like_a/b-dom_sf"/>
</dbReference>
<dbReference type="KEGG" id="aol:S58_45230"/>
<dbReference type="FunFam" id="3.90.930.12:FF:000002">
    <property type="entry name" value="50S ribosomal protein L6"/>
    <property type="match status" value="1"/>
</dbReference>
<evidence type="ECO:0000256" key="5">
    <source>
        <dbReference type="ARBA" id="ARBA00023274"/>
    </source>
</evidence>
<keyword evidence="2 6" id="KW-0699">rRNA-binding</keyword>
<dbReference type="RefSeq" id="WP_015667607.1">
    <property type="nucleotide sequence ID" value="NC_020453.1"/>
</dbReference>
<dbReference type="InterPro" id="IPR020040">
    <property type="entry name" value="Ribosomal_uL6_a/b-dom"/>
</dbReference>
<dbReference type="Proteomes" id="UP000011841">
    <property type="component" value="Chromosome"/>
</dbReference>
<evidence type="ECO:0000256" key="4">
    <source>
        <dbReference type="ARBA" id="ARBA00022980"/>
    </source>
</evidence>
<dbReference type="PIRSF" id="PIRSF002162">
    <property type="entry name" value="Ribosomal_L6"/>
    <property type="match status" value="1"/>
</dbReference>
<organism evidence="10 11">
    <name type="scientific">Bradyrhizobium oligotrophicum S58</name>
    <dbReference type="NCBI Taxonomy" id="1245469"/>
    <lineage>
        <taxon>Bacteria</taxon>
        <taxon>Pseudomonadati</taxon>
        <taxon>Pseudomonadota</taxon>
        <taxon>Alphaproteobacteria</taxon>
        <taxon>Hyphomicrobiales</taxon>
        <taxon>Nitrobacteraceae</taxon>
        <taxon>Bradyrhizobium</taxon>
    </lineage>
</organism>
<keyword evidence="11" id="KW-1185">Reference proteome</keyword>
<dbReference type="EMBL" id="AP012603">
    <property type="protein sequence ID" value="BAM90508.1"/>
    <property type="molecule type" value="Genomic_DNA"/>
</dbReference>
<dbReference type="HOGENOM" id="CLU_065464_1_2_5"/>
<dbReference type="SUPFAM" id="SSF56053">
    <property type="entry name" value="Ribosomal protein L6"/>
    <property type="match status" value="2"/>
</dbReference>
<sequence length="177" mass="19215">MSRIGKKPVAVPSGVTASVDGQTVKMKGPKGQLQFIVHDDVDVKFESGQVKVAPRSETKRARSLYGTARAQIANLVEGVTKGFEKKLEITGVGYRAAMQGKNLQLALGYSHDVVYQIPEGITIAVPKPTEITVTGIDSQRVGQVAAEIRAYRPPEPYKGKGVKYAGEFIFRKEGKKK</sequence>
<evidence type="ECO:0000256" key="6">
    <source>
        <dbReference type="HAMAP-Rule" id="MF_01365"/>
    </source>
</evidence>
<dbReference type="GO" id="GO:0003735">
    <property type="term" value="F:structural constituent of ribosome"/>
    <property type="evidence" value="ECO:0007669"/>
    <property type="project" value="UniProtKB-UniRule"/>
</dbReference>
<feature type="domain" description="Large ribosomal subunit protein uL6 alpha-beta" evidence="9">
    <location>
        <begin position="91"/>
        <end position="164"/>
    </location>
</feature>
<evidence type="ECO:0000256" key="2">
    <source>
        <dbReference type="ARBA" id="ARBA00022730"/>
    </source>
</evidence>
<name>M4Z9P4_9BRAD</name>
<evidence type="ECO:0000256" key="1">
    <source>
        <dbReference type="ARBA" id="ARBA00009356"/>
    </source>
</evidence>
<dbReference type="PATRIC" id="fig|1245469.3.peg.4628"/>
<dbReference type="PROSITE" id="PS00525">
    <property type="entry name" value="RIBOSOMAL_L6_1"/>
    <property type="match status" value="1"/>
</dbReference>
<evidence type="ECO:0000256" key="8">
    <source>
        <dbReference type="RuleBase" id="RU003870"/>
    </source>
</evidence>
<evidence type="ECO:0000259" key="9">
    <source>
        <dbReference type="Pfam" id="PF00347"/>
    </source>
</evidence>
<comment type="similarity">
    <text evidence="1 6 7">Belongs to the universal ribosomal protein uL6 family.</text>
</comment>
<comment type="function">
    <text evidence="6 8">This protein binds to the 23S rRNA, and is important in its secondary structure. It is located near the subunit interface in the base of the L7/L12 stalk, and near the tRNA binding site of the peptidyltransferase center.</text>
</comment>
<dbReference type="FunFam" id="3.90.930.12:FF:000001">
    <property type="entry name" value="50S ribosomal protein L6"/>
    <property type="match status" value="1"/>
</dbReference>
<dbReference type="InterPro" id="IPR002358">
    <property type="entry name" value="Ribosomal_uL6_CS"/>
</dbReference>
<dbReference type="GeneID" id="301818306"/>
<dbReference type="Pfam" id="PF00347">
    <property type="entry name" value="Ribosomal_L6"/>
    <property type="match status" value="2"/>
</dbReference>
<dbReference type="PANTHER" id="PTHR11655:SF14">
    <property type="entry name" value="LARGE RIBOSOMAL SUBUNIT PROTEIN UL6M"/>
    <property type="match status" value="1"/>
</dbReference>
<evidence type="ECO:0000313" key="11">
    <source>
        <dbReference type="Proteomes" id="UP000011841"/>
    </source>
</evidence>
<dbReference type="AlphaFoldDB" id="M4Z9P4"/>